<comment type="caution">
    <text evidence="1">The sequence shown here is derived from an EMBL/GenBank/DDBJ whole genome shotgun (WGS) entry which is preliminary data.</text>
</comment>
<dbReference type="Proteomes" id="UP001595767">
    <property type="component" value="Unassembled WGS sequence"/>
</dbReference>
<accession>A0ABV8L5X7</accession>
<protein>
    <submittedName>
        <fullName evidence="1">Uncharacterized protein</fullName>
    </submittedName>
</protein>
<dbReference type="EMBL" id="JBHSBA010000006">
    <property type="protein sequence ID" value="MFC4126142.1"/>
    <property type="molecule type" value="Genomic_DNA"/>
</dbReference>
<sequence>MKLRSLLSRRSINDVPLLPTIEPDDGSALRSAFTRRKRDERLERLLTPGELDLVLHNQL</sequence>
<keyword evidence="2" id="KW-1185">Reference proteome</keyword>
<organism evidence="1 2">
    <name type="scientific">Nocardia rhizosphaerae</name>
    <dbReference type="NCBI Taxonomy" id="1691571"/>
    <lineage>
        <taxon>Bacteria</taxon>
        <taxon>Bacillati</taxon>
        <taxon>Actinomycetota</taxon>
        <taxon>Actinomycetes</taxon>
        <taxon>Mycobacteriales</taxon>
        <taxon>Nocardiaceae</taxon>
        <taxon>Nocardia</taxon>
    </lineage>
</organism>
<evidence type="ECO:0000313" key="2">
    <source>
        <dbReference type="Proteomes" id="UP001595767"/>
    </source>
</evidence>
<name>A0ABV8L5X7_9NOCA</name>
<reference evidence="2" key="1">
    <citation type="journal article" date="2019" name="Int. J. Syst. Evol. Microbiol.">
        <title>The Global Catalogue of Microorganisms (GCM) 10K type strain sequencing project: providing services to taxonomists for standard genome sequencing and annotation.</title>
        <authorList>
            <consortium name="The Broad Institute Genomics Platform"/>
            <consortium name="The Broad Institute Genome Sequencing Center for Infectious Disease"/>
            <person name="Wu L."/>
            <person name="Ma J."/>
        </authorList>
    </citation>
    <scope>NUCLEOTIDE SEQUENCE [LARGE SCALE GENOMIC DNA]</scope>
    <source>
        <strain evidence="2">CGMCC 4.7204</strain>
    </source>
</reference>
<evidence type="ECO:0000313" key="1">
    <source>
        <dbReference type="EMBL" id="MFC4126142.1"/>
    </source>
</evidence>
<proteinExistence type="predicted"/>
<dbReference type="RefSeq" id="WP_378551118.1">
    <property type="nucleotide sequence ID" value="NZ_JBHSBA010000006.1"/>
</dbReference>
<gene>
    <name evidence="1" type="ORF">ACFOW8_14495</name>
</gene>